<gene>
    <name evidence="4" type="primary">mlaA</name>
    <name evidence="4" type="ORF">ROA7745_04127</name>
</gene>
<keyword evidence="5" id="KW-1185">Reference proteome</keyword>
<organism evidence="4 5">
    <name type="scientific">Roseovarius aestuarii</name>
    <dbReference type="NCBI Taxonomy" id="475083"/>
    <lineage>
        <taxon>Bacteria</taxon>
        <taxon>Pseudomonadati</taxon>
        <taxon>Pseudomonadota</taxon>
        <taxon>Alphaproteobacteria</taxon>
        <taxon>Rhodobacterales</taxon>
        <taxon>Roseobacteraceae</taxon>
        <taxon>Roseovarius</taxon>
    </lineage>
</organism>
<evidence type="ECO:0000256" key="1">
    <source>
        <dbReference type="ARBA" id="ARBA00010634"/>
    </source>
</evidence>
<dbReference type="GO" id="GO:0016020">
    <property type="term" value="C:membrane"/>
    <property type="evidence" value="ECO:0007669"/>
    <property type="project" value="InterPro"/>
</dbReference>
<accession>A0A1X7BX91</accession>
<dbReference type="RefSeq" id="WP_223413099.1">
    <property type="nucleotide sequence ID" value="NZ_FWXB01000023.1"/>
</dbReference>
<dbReference type="Pfam" id="PF04333">
    <property type="entry name" value="MlaA"/>
    <property type="match status" value="1"/>
</dbReference>
<dbReference type="PRINTS" id="PR01805">
    <property type="entry name" value="VACJLIPOPROT"/>
</dbReference>
<proteinExistence type="inferred from homology"/>
<evidence type="ECO:0000256" key="2">
    <source>
        <dbReference type="ARBA" id="ARBA00022729"/>
    </source>
</evidence>
<dbReference type="Proteomes" id="UP000193224">
    <property type="component" value="Unassembled WGS sequence"/>
</dbReference>
<name>A0A1X7BX91_9RHOB</name>
<dbReference type="EMBL" id="FWXB01000023">
    <property type="protein sequence ID" value="SMC14261.1"/>
    <property type="molecule type" value="Genomic_DNA"/>
</dbReference>
<feature type="region of interest" description="Disordered" evidence="3">
    <location>
        <begin position="241"/>
        <end position="268"/>
    </location>
</feature>
<dbReference type="AlphaFoldDB" id="A0A1X7BX91"/>
<protein>
    <submittedName>
        <fullName evidence="4">Putative phospholipid-binding lipoprotein MlaA</fullName>
    </submittedName>
</protein>
<feature type="compositionally biased region" description="Polar residues" evidence="3">
    <location>
        <begin position="258"/>
        <end position="268"/>
    </location>
</feature>
<keyword evidence="4" id="KW-0449">Lipoprotein</keyword>
<dbReference type="PANTHER" id="PTHR30035:SF3">
    <property type="entry name" value="INTERMEMBRANE PHOSPHOLIPID TRANSPORT SYSTEM LIPOPROTEIN MLAA"/>
    <property type="match status" value="1"/>
</dbReference>
<dbReference type="InterPro" id="IPR007428">
    <property type="entry name" value="MlaA"/>
</dbReference>
<evidence type="ECO:0000313" key="5">
    <source>
        <dbReference type="Proteomes" id="UP000193224"/>
    </source>
</evidence>
<reference evidence="4 5" key="1">
    <citation type="submission" date="2017-03" db="EMBL/GenBank/DDBJ databases">
        <authorList>
            <person name="Afonso C.L."/>
            <person name="Miller P.J."/>
            <person name="Scott M.A."/>
            <person name="Spackman E."/>
            <person name="Goraichik I."/>
            <person name="Dimitrov K.M."/>
            <person name="Suarez D.L."/>
            <person name="Swayne D.E."/>
        </authorList>
    </citation>
    <scope>NUCLEOTIDE SEQUENCE [LARGE SCALE GENOMIC DNA]</scope>
    <source>
        <strain evidence="4 5">CECT 7745</strain>
    </source>
</reference>
<comment type="similarity">
    <text evidence="1">Belongs to the MlaA family.</text>
</comment>
<evidence type="ECO:0000313" key="4">
    <source>
        <dbReference type="EMBL" id="SMC14261.1"/>
    </source>
</evidence>
<evidence type="ECO:0000256" key="3">
    <source>
        <dbReference type="SAM" id="MobiDB-lite"/>
    </source>
</evidence>
<sequence>MLPSINISLRSLRPAVVVACLGLLVACGQPDQSVTRNTPPDPHEKFNRKVHNFNRGLDRAIIRPAGKGYSSAIPDDIETMIGRFAFNLSIPSAVVNNILQGNMRGAFQDTARFAVNTTVGLGGFFDPASELSMPSPTDADFGQTLYVWGVPTGNYGEVPFLGPGTDRRMAGRLVDLFTNPLSYVLPDPERYYGTGAALGARLSDRARYSDTIDSVLYESEDSYAATRSLYLQNRRFRLDGGRSDSYQDPYDELYGVTSEETNNAASDQ</sequence>
<dbReference type="PANTHER" id="PTHR30035">
    <property type="entry name" value="LIPOPROTEIN VACJ-RELATED"/>
    <property type="match status" value="1"/>
</dbReference>
<keyword evidence="2" id="KW-0732">Signal</keyword>
<dbReference type="GO" id="GO:0120010">
    <property type="term" value="P:intermembrane phospholipid transfer"/>
    <property type="evidence" value="ECO:0007669"/>
    <property type="project" value="TreeGrafter"/>
</dbReference>